<name>A0A051TXF2_9MYCO</name>
<gene>
    <name evidence="1" type="ORF">K875_04431</name>
</gene>
<dbReference type="PANTHER" id="PTHR33639:SF2">
    <property type="entry name" value="DUF393 DOMAIN-CONTAINING PROTEIN"/>
    <property type="match status" value="1"/>
</dbReference>
<dbReference type="InterPro" id="IPR052927">
    <property type="entry name" value="DCC_oxidoreductase"/>
</dbReference>
<evidence type="ECO:0000313" key="2">
    <source>
        <dbReference type="Proteomes" id="UP000025947"/>
    </source>
</evidence>
<proteinExistence type="predicted"/>
<keyword evidence="2" id="KW-1185">Reference proteome</keyword>
<organism evidence="1 2">
    <name type="scientific">Mycobacterium [tuberculosis] TKK-01-0051</name>
    <dbReference type="NCBI Taxonomy" id="1324261"/>
    <lineage>
        <taxon>Bacteria</taxon>
        <taxon>Bacillati</taxon>
        <taxon>Actinomycetota</taxon>
        <taxon>Actinomycetes</taxon>
        <taxon>Mycobacteriales</taxon>
        <taxon>Mycobacteriaceae</taxon>
        <taxon>Mycobacterium</taxon>
        <taxon>Mycobacterium avium complex (MAC)</taxon>
    </lineage>
</organism>
<dbReference type="PATRIC" id="fig|1324261.3.peg.4467"/>
<dbReference type="Pfam" id="PF04134">
    <property type="entry name" value="DCC1-like"/>
    <property type="match status" value="1"/>
</dbReference>
<reference evidence="1 2" key="1">
    <citation type="submission" date="2014-04" db="EMBL/GenBank/DDBJ databases">
        <title>The Genome Sequence of Mycobacterium tuberculosis TKK-01-0051.</title>
        <authorList>
            <consortium name="The Broad Institute Genomics Platform"/>
            <consortium name="The Broad Institute Genome Sequencing Center for Infectious Disease"/>
            <person name="Earl A.M."/>
            <person name="Cohen K."/>
            <person name="Pym A."/>
            <person name="Bishai W."/>
            <person name="Maharaj K."/>
            <person name="Desjardins C."/>
            <person name="Abeel T."/>
            <person name="Young S."/>
            <person name="Zeng Q."/>
            <person name="Gargeya S."/>
            <person name="Abouelleil A."/>
            <person name="Alvarado L."/>
            <person name="Chapman S.B."/>
            <person name="Gainer-Dewar J."/>
            <person name="Goldberg J."/>
            <person name="Griggs A."/>
            <person name="Gujja S."/>
            <person name="Hansen M."/>
            <person name="Howarth C."/>
            <person name="Imamovic A."/>
            <person name="Larimer J."/>
            <person name="Murphy C."/>
            <person name="Naylor J."/>
            <person name="Pearson M."/>
            <person name="Poon T.W."/>
            <person name="Priest M."/>
            <person name="Roberts A."/>
            <person name="Saif S."/>
            <person name="Shea T."/>
            <person name="Sykes S."/>
            <person name="Wortman J."/>
            <person name="Nusbaum C."/>
            <person name="Birren B."/>
        </authorList>
    </citation>
    <scope>NUCLEOTIDE SEQUENCE [LARGE SCALE GENOMIC DNA]</scope>
    <source>
        <strain evidence="1 2">TKK-01-0051</strain>
    </source>
</reference>
<sequence length="177" mass="18975">MGPEGTGQAITAWYVTPQTKGCLTIGQPGAPPGNLGDMSAGSPPVLLYDGVCGVCNRSVRTILRFDPTGPLRFAALESVFAKAIVERHPEIGSVDSMVFVDDPGGPSERVAVRSAAVLRVANYLGGPWRMFAVARVIPAPLRDWLYDRFAAVRYRIGGKYDSCPLPAPEVRARFVAD</sequence>
<evidence type="ECO:0008006" key="3">
    <source>
        <dbReference type="Google" id="ProtNLM"/>
    </source>
</evidence>
<protein>
    <recommendedName>
        <fullName evidence="3">Thiol-disulfide oxidoreductase</fullName>
    </recommendedName>
</protein>
<comment type="caution">
    <text evidence="1">The sequence shown here is derived from an EMBL/GenBank/DDBJ whole genome shotgun (WGS) entry which is preliminary data.</text>
</comment>
<dbReference type="Proteomes" id="UP000025947">
    <property type="component" value="Unassembled WGS sequence"/>
</dbReference>
<dbReference type="HOGENOM" id="CLU_092206_1_0_11"/>
<dbReference type="EMBL" id="JLXW01000010">
    <property type="protein sequence ID" value="KBZ61475.1"/>
    <property type="molecule type" value="Genomic_DNA"/>
</dbReference>
<dbReference type="AlphaFoldDB" id="A0A051TXF2"/>
<dbReference type="GO" id="GO:0015035">
    <property type="term" value="F:protein-disulfide reductase activity"/>
    <property type="evidence" value="ECO:0007669"/>
    <property type="project" value="InterPro"/>
</dbReference>
<accession>A0A051TXF2</accession>
<evidence type="ECO:0000313" key="1">
    <source>
        <dbReference type="EMBL" id="KBZ61475.1"/>
    </source>
</evidence>
<dbReference type="PANTHER" id="PTHR33639">
    <property type="entry name" value="THIOL-DISULFIDE OXIDOREDUCTASE DCC"/>
    <property type="match status" value="1"/>
</dbReference>
<dbReference type="InterPro" id="IPR007263">
    <property type="entry name" value="DCC1-like"/>
</dbReference>